<dbReference type="PRINTS" id="PR00081">
    <property type="entry name" value="GDHRDH"/>
</dbReference>
<dbReference type="AlphaFoldDB" id="A0A9D2DEA6"/>
<dbReference type="EMBL" id="DXCC01000017">
    <property type="protein sequence ID" value="HIZ15282.1"/>
    <property type="molecule type" value="Genomic_DNA"/>
</dbReference>
<dbReference type="InterPro" id="IPR036291">
    <property type="entry name" value="NAD(P)-bd_dom_sf"/>
</dbReference>
<name>A0A9D2DEA6_9BACT</name>
<dbReference type="PROSITE" id="PS00061">
    <property type="entry name" value="ADH_SHORT"/>
    <property type="match status" value="1"/>
</dbReference>
<dbReference type="Pfam" id="PF00106">
    <property type="entry name" value="adh_short"/>
    <property type="match status" value="1"/>
</dbReference>
<dbReference type="FunFam" id="3.40.50.720:FF:000047">
    <property type="entry name" value="NADP-dependent L-serine/L-allo-threonine dehydrogenase"/>
    <property type="match status" value="1"/>
</dbReference>
<feature type="coiled-coil region" evidence="4">
    <location>
        <begin position="30"/>
        <end position="57"/>
    </location>
</feature>
<sequence>MKKVAMITGATSGIGIATARLFAQTKEFDLIITGRRAERLKELKQELREKYDTAVHVLCFDVRDYQRGRAALEALPEEFRRIDVLVNNAGRATDLVKFQDGDVRNWDEVIDINVKGFIYMARLISERMVAQGGGHIVNLGSIAGTEPYEAGNVYCATKHAVHALSKGMRIDLLGTGVKVTEIRPGKVETEFSIIRFHGDKEKADKVYEGIRPLTGEDIARTILWAVTQPAHVNIDEVVVTPISQACSYYNKKEF</sequence>
<evidence type="ECO:0000256" key="2">
    <source>
        <dbReference type="ARBA" id="ARBA00023002"/>
    </source>
</evidence>
<dbReference type="SUPFAM" id="SSF51735">
    <property type="entry name" value="NAD(P)-binding Rossmann-fold domains"/>
    <property type="match status" value="1"/>
</dbReference>
<organism evidence="5 6">
    <name type="scientific">Candidatus Tidjanibacter faecipullorum</name>
    <dbReference type="NCBI Taxonomy" id="2838766"/>
    <lineage>
        <taxon>Bacteria</taxon>
        <taxon>Pseudomonadati</taxon>
        <taxon>Bacteroidota</taxon>
        <taxon>Bacteroidia</taxon>
        <taxon>Bacteroidales</taxon>
        <taxon>Rikenellaceae</taxon>
        <taxon>Tidjanibacter</taxon>
    </lineage>
</organism>
<dbReference type="InterPro" id="IPR020904">
    <property type="entry name" value="Sc_DH/Rdtase_CS"/>
</dbReference>
<dbReference type="PRINTS" id="PR00080">
    <property type="entry name" value="SDRFAMILY"/>
</dbReference>
<dbReference type="InterPro" id="IPR002347">
    <property type="entry name" value="SDR_fam"/>
</dbReference>
<dbReference type="PANTHER" id="PTHR42901:SF1">
    <property type="entry name" value="ALCOHOL DEHYDROGENASE"/>
    <property type="match status" value="1"/>
</dbReference>
<evidence type="ECO:0000256" key="3">
    <source>
        <dbReference type="RuleBase" id="RU000363"/>
    </source>
</evidence>
<dbReference type="GO" id="GO:0016616">
    <property type="term" value="F:oxidoreductase activity, acting on the CH-OH group of donors, NAD or NADP as acceptor"/>
    <property type="evidence" value="ECO:0007669"/>
    <property type="project" value="UniProtKB-ARBA"/>
</dbReference>
<comment type="similarity">
    <text evidence="1 3">Belongs to the short-chain dehydrogenases/reductases (SDR) family.</text>
</comment>
<reference evidence="5" key="1">
    <citation type="journal article" date="2021" name="PeerJ">
        <title>Extensive microbial diversity within the chicken gut microbiome revealed by metagenomics and culture.</title>
        <authorList>
            <person name="Gilroy R."/>
            <person name="Ravi A."/>
            <person name="Getino M."/>
            <person name="Pursley I."/>
            <person name="Horton D.L."/>
            <person name="Alikhan N.F."/>
            <person name="Baker D."/>
            <person name="Gharbi K."/>
            <person name="Hall N."/>
            <person name="Watson M."/>
            <person name="Adriaenssens E.M."/>
            <person name="Foster-Nyarko E."/>
            <person name="Jarju S."/>
            <person name="Secka A."/>
            <person name="Antonio M."/>
            <person name="Oren A."/>
            <person name="Chaudhuri R.R."/>
            <person name="La Ragione R."/>
            <person name="Hildebrand F."/>
            <person name="Pallen M.J."/>
        </authorList>
    </citation>
    <scope>NUCLEOTIDE SEQUENCE</scope>
    <source>
        <strain evidence="5">ChiHjej11B10-19426</strain>
    </source>
</reference>
<evidence type="ECO:0000313" key="6">
    <source>
        <dbReference type="Proteomes" id="UP000824014"/>
    </source>
</evidence>
<keyword evidence="4" id="KW-0175">Coiled coil</keyword>
<accession>A0A9D2DEA6</accession>
<reference evidence="5" key="2">
    <citation type="submission" date="2021-04" db="EMBL/GenBank/DDBJ databases">
        <authorList>
            <person name="Gilroy R."/>
        </authorList>
    </citation>
    <scope>NUCLEOTIDE SEQUENCE</scope>
    <source>
        <strain evidence="5">ChiHjej11B10-19426</strain>
    </source>
</reference>
<evidence type="ECO:0000256" key="4">
    <source>
        <dbReference type="SAM" id="Coils"/>
    </source>
</evidence>
<dbReference type="Proteomes" id="UP000824014">
    <property type="component" value="Unassembled WGS sequence"/>
</dbReference>
<proteinExistence type="inferred from homology"/>
<dbReference type="Gene3D" id="3.40.50.720">
    <property type="entry name" value="NAD(P)-binding Rossmann-like Domain"/>
    <property type="match status" value="1"/>
</dbReference>
<dbReference type="PANTHER" id="PTHR42901">
    <property type="entry name" value="ALCOHOL DEHYDROGENASE"/>
    <property type="match status" value="1"/>
</dbReference>
<comment type="caution">
    <text evidence="5">The sequence shown here is derived from an EMBL/GenBank/DDBJ whole genome shotgun (WGS) entry which is preliminary data.</text>
</comment>
<keyword evidence="2" id="KW-0560">Oxidoreductase</keyword>
<gene>
    <name evidence="5" type="ORF">H9816_05170</name>
</gene>
<protein>
    <submittedName>
        <fullName evidence="5">SDR family NAD(P)-dependent oxidoreductase</fullName>
    </submittedName>
</protein>
<evidence type="ECO:0000313" key="5">
    <source>
        <dbReference type="EMBL" id="HIZ15282.1"/>
    </source>
</evidence>
<evidence type="ECO:0000256" key="1">
    <source>
        <dbReference type="ARBA" id="ARBA00006484"/>
    </source>
</evidence>